<reference evidence="2 3" key="1">
    <citation type="journal article" date="2017" name="Mol. Biol. Evol.">
        <title>The 4-celled Tetrabaena socialis nuclear genome reveals the essential components for genetic control of cell number at the origin of multicellularity in the volvocine lineage.</title>
        <authorList>
            <person name="Featherston J."/>
            <person name="Arakaki Y."/>
            <person name="Hanschen E.R."/>
            <person name="Ferris P.J."/>
            <person name="Michod R.E."/>
            <person name="Olson B.J.S.C."/>
            <person name="Nozaki H."/>
            <person name="Durand P.M."/>
        </authorList>
    </citation>
    <scope>NUCLEOTIDE SEQUENCE [LARGE SCALE GENOMIC DNA]</scope>
    <source>
        <strain evidence="2 3">NIES-571</strain>
    </source>
</reference>
<protein>
    <submittedName>
        <fullName evidence="2">Glyoxysomal processing protease, glyoxysomal</fullName>
    </submittedName>
</protein>
<dbReference type="InterPro" id="IPR043504">
    <property type="entry name" value="Peptidase_S1_PA_chymotrypsin"/>
</dbReference>
<dbReference type="InterPro" id="IPR039245">
    <property type="entry name" value="TYSND1/DEG15"/>
</dbReference>
<evidence type="ECO:0000313" key="2">
    <source>
        <dbReference type="EMBL" id="PNH12983.1"/>
    </source>
</evidence>
<feature type="region of interest" description="Disordered" evidence="1">
    <location>
        <begin position="361"/>
        <end position="410"/>
    </location>
</feature>
<evidence type="ECO:0000313" key="3">
    <source>
        <dbReference type="Proteomes" id="UP000236333"/>
    </source>
</evidence>
<dbReference type="Proteomes" id="UP000236333">
    <property type="component" value="Unassembled WGS sequence"/>
</dbReference>
<organism evidence="2 3">
    <name type="scientific">Tetrabaena socialis</name>
    <dbReference type="NCBI Taxonomy" id="47790"/>
    <lineage>
        <taxon>Eukaryota</taxon>
        <taxon>Viridiplantae</taxon>
        <taxon>Chlorophyta</taxon>
        <taxon>core chlorophytes</taxon>
        <taxon>Chlorophyceae</taxon>
        <taxon>CS clade</taxon>
        <taxon>Chlamydomonadales</taxon>
        <taxon>Tetrabaenaceae</taxon>
        <taxon>Tetrabaena</taxon>
    </lineage>
</organism>
<dbReference type="AlphaFoldDB" id="A0A2J8AKE1"/>
<name>A0A2J8AKE1_9CHLO</name>
<dbReference type="EMBL" id="PGGS01000001">
    <property type="protein sequence ID" value="PNH12983.1"/>
    <property type="molecule type" value="Genomic_DNA"/>
</dbReference>
<feature type="compositionally biased region" description="Low complexity" evidence="1">
    <location>
        <begin position="194"/>
        <end position="210"/>
    </location>
</feature>
<comment type="caution">
    <text evidence="2">The sequence shown here is derived from an EMBL/GenBank/DDBJ whole genome shotgun (WGS) entry which is preliminary data.</text>
</comment>
<keyword evidence="3" id="KW-1185">Reference proteome</keyword>
<feature type="region of interest" description="Disordered" evidence="1">
    <location>
        <begin position="777"/>
        <end position="806"/>
    </location>
</feature>
<dbReference type="PANTHER" id="PTHR21004:SF0">
    <property type="entry name" value="PEROXISOMAL LEADER PEPTIDE-PROCESSING PROTEASE"/>
    <property type="match status" value="1"/>
</dbReference>
<proteinExistence type="predicted"/>
<dbReference type="Gene3D" id="2.40.10.10">
    <property type="entry name" value="Trypsin-like serine proteases"/>
    <property type="match status" value="1"/>
</dbReference>
<accession>A0A2J8AKE1</accession>
<feature type="compositionally biased region" description="Low complexity" evidence="1">
    <location>
        <begin position="393"/>
        <end position="410"/>
    </location>
</feature>
<feature type="region of interest" description="Disordered" evidence="1">
    <location>
        <begin position="194"/>
        <end position="216"/>
    </location>
</feature>
<dbReference type="Pfam" id="PF13365">
    <property type="entry name" value="Trypsin_2"/>
    <property type="match status" value="1"/>
</dbReference>
<dbReference type="InterPro" id="IPR009003">
    <property type="entry name" value="Peptidase_S1_PA"/>
</dbReference>
<feature type="compositionally biased region" description="Low complexity" evidence="1">
    <location>
        <begin position="368"/>
        <end position="381"/>
    </location>
</feature>
<keyword evidence="2" id="KW-0645">Protease</keyword>
<keyword evidence="2" id="KW-0378">Hydrolase</keyword>
<dbReference type="GO" id="GO:0016485">
    <property type="term" value="P:protein processing"/>
    <property type="evidence" value="ECO:0007669"/>
    <property type="project" value="InterPro"/>
</dbReference>
<evidence type="ECO:0000256" key="1">
    <source>
        <dbReference type="SAM" id="MobiDB-lite"/>
    </source>
</evidence>
<dbReference type="PANTHER" id="PTHR21004">
    <property type="entry name" value="SERINE PROTEASE-RELATED"/>
    <property type="match status" value="1"/>
</dbReference>
<dbReference type="GO" id="GO:0004252">
    <property type="term" value="F:serine-type endopeptidase activity"/>
    <property type="evidence" value="ECO:0007669"/>
    <property type="project" value="InterPro"/>
</dbReference>
<feature type="region of interest" description="Disordered" evidence="1">
    <location>
        <begin position="462"/>
        <end position="486"/>
    </location>
</feature>
<gene>
    <name evidence="2" type="ORF">TSOC_000057</name>
</gene>
<dbReference type="OrthoDB" id="17845at2759"/>
<dbReference type="GO" id="GO:0005777">
    <property type="term" value="C:peroxisome"/>
    <property type="evidence" value="ECO:0007669"/>
    <property type="project" value="InterPro"/>
</dbReference>
<feature type="region of interest" description="Disordered" evidence="1">
    <location>
        <begin position="523"/>
        <end position="551"/>
    </location>
</feature>
<dbReference type="SUPFAM" id="SSF50494">
    <property type="entry name" value="Trypsin-like serine proteases"/>
    <property type="match status" value="1"/>
</dbReference>
<sequence length="1136" mass="111222">MLSHAVLVLLSGPQDESGRSQDEPLAFHSRAEDLQFTSCSGVLLLPDLAADPAIAPPALAIIPGSALRPWLLAGSRWPMADATHGPRPPPLVPGTTICAVGSPAGPLLCTPLVCIHAPPASRAASRLLQGLNRGASASAAASQRPWSFAWSIAGPACTAAEQGAFVLCWTRPLSDGGPAAGGARGRAPAVDGGAHSWAAAASQGRGSSSGDGRHTAATDPRLKAVLRSVLGALAASRSPHVNGAIACAFPDTACSAPSAAANAAHPNTFGGRGAAAAADGAGSMAAWDDALSGQRVRASPGPLVPGGAARVGAAAVRCGCANTGPALIALDANVFPGMEGAIVSALQLPLASLAGGILQAEAPRQDPGRTSTSGSSSSTRGPCAASDVATPRSGSSDACSAAAAGGSEWRSGGMGGRPLAILCVPLCRRADGVQVPLAVPWALVEAATVAVLQGMVLPSPYGPGGGGGDPAASSLGDEQEGMGEPPQLQLQPLFAGRQAAGPAAAGRAVGRCVGGAGVDALGSSSSRGGGGHARTHSSGGHSTGGDVYRDGDSAGGCSGSANSRGGGHSTHGAVGRCSTGDCIAAGRHGQVAPLDGAAARQQPPQPPMQSGRRMTALSVGPCAASPMSECTRHGHRDQLQHVLGEAGAPASAPTCVPSLPVRAGPATAAAASPSAPLRQPLGLPGAAVRSVVLLRSCGAWATGVVVENRSGLLITTAHLFQGQLGGGGGASWRGGGDAAGAGDVGTTGVTGGGNGAGMGAWDDILCWSRVPFEAAGSHGPDCGPAGCRQSPPPPPQQQQQPQQQEQHRWLRARVLYVWSNHLDLAVLQLEPPYGRPWGAAAGGASAVVAPLAPAAVRLTAHAVEDGAPWLGAVAAGSGGRQAVHGGGAAGGRPWPTASHLSAVAACGMYGRGTPVWAVGHGLVGPTAEWPPLVSYGCVARVLRRRCGRPTMVVATTATHAGGSGGALLDASGRLVGLITSNARHAGGGTLPHLAFCIAAEELEPVVRWAAAAASVAGRGGAGGSRGAPEALGASSFPAAAMQSGGPMTGLGLRFGGVAPEAPLLSVEELLLTDEADEDAARIWRLQMPAHGLLGAPLSGGSDGAGAAAVTALLAAAKAAAVAPAPASLSLGAASRL</sequence>